<organism evidence="2 3">
    <name type="scientific">Erythrobacter litoralis</name>
    <dbReference type="NCBI Taxonomy" id="39960"/>
    <lineage>
        <taxon>Bacteria</taxon>
        <taxon>Pseudomonadati</taxon>
        <taxon>Pseudomonadota</taxon>
        <taxon>Alphaproteobacteria</taxon>
        <taxon>Sphingomonadales</taxon>
        <taxon>Erythrobacteraceae</taxon>
        <taxon>Erythrobacter/Porphyrobacter group</taxon>
        <taxon>Erythrobacter</taxon>
    </lineage>
</organism>
<accession>A0A074N3J8</accession>
<dbReference type="Gene3D" id="3.30.1150.10">
    <property type="match status" value="1"/>
</dbReference>
<feature type="chain" id="PRO_5001697631" description="TonB C-terminal domain-containing protein" evidence="1">
    <location>
        <begin position="30"/>
        <end position="139"/>
    </location>
</feature>
<evidence type="ECO:0008006" key="4">
    <source>
        <dbReference type="Google" id="ProtNLM"/>
    </source>
</evidence>
<gene>
    <name evidence="2" type="ORF">EH32_06455</name>
</gene>
<feature type="signal peptide" evidence="1">
    <location>
        <begin position="1"/>
        <end position="29"/>
    </location>
</feature>
<dbReference type="EMBL" id="JMIX01000003">
    <property type="protein sequence ID" value="KEO98743.1"/>
    <property type="molecule type" value="Genomic_DNA"/>
</dbReference>
<dbReference type="Proteomes" id="UP000027866">
    <property type="component" value="Unassembled WGS sequence"/>
</dbReference>
<evidence type="ECO:0000256" key="1">
    <source>
        <dbReference type="SAM" id="SignalP"/>
    </source>
</evidence>
<dbReference type="AlphaFoldDB" id="A0A074N3J8"/>
<name>A0A074N3J8_9SPHN</name>
<reference evidence="2 3" key="1">
    <citation type="submission" date="2014-04" db="EMBL/GenBank/DDBJ databases">
        <title>A comprehensive comparison of genomes of Erythrobacter spp. Strains.</title>
        <authorList>
            <person name="Zheng Q."/>
        </authorList>
    </citation>
    <scope>NUCLEOTIDE SEQUENCE [LARGE SCALE GENOMIC DNA]</scope>
    <source>
        <strain evidence="2 3">DSM 8509</strain>
    </source>
</reference>
<proteinExistence type="predicted"/>
<keyword evidence="1" id="KW-0732">Signal</keyword>
<evidence type="ECO:0000313" key="2">
    <source>
        <dbReference type="EMBL" id="KEO98743.1"/>
    </source>
</evidence>
<evidence type="ECO:0000313" key="3">
    <source>
        <dbReference type="Proteomes" id="UP000027866"/>
    </source>
</evidence>
<keyword evidence="3" id="KW-1185">Reference proteome</keyword>
<protein>
    <recommendedName>
        <fullName evidence="4">TonB C-terminal domain-containing protein</fullName>
    </recommendedName>
</protein>
<sequence>MVAVPNSLRQFASCLAGTGLAFFAAPALADGDTPRGRGPALVSFDGLDELAAEASRNRMLTQVMTYTLTVGPDGKVADCRLDREFRRRYVATALCRRRIEHHVFEPARDANGNAVEGAYTATVDFRMFLDRKGGSEPIW</sequence>
<comment type="caution">
    <text evidence="2">The sequence shown here is derived from an EMBL/GenBank/DDBJ whole genome shotgun (WGS) entry which is preliminary data.</text>
</comment>